<dbReference type="Pfam" id="PF01753">
    <property type="entry name" value="zf-MYND"/>
    <property type="match status" value="1"/>
</dbReference>
<dbReference type="AlphaFoldDB" id="A0A2J6QP08"/>
<dbReference type="GO" id="GO:0008270">
    <property type="term" value="F:zinc ion binding"/>
    <property type="evidence" value="ECO:0007669"/>
    <property type="project" value="UniProtKB-KW"/>
</dbReference>
<dbReference type="OrthoDB" id="265717at2759"/>
<dbReference type="InterPro" id="IPR002893">
    <property type="entry name" value="Znf_MYND"/>
</dbReference>
<dbReference type="SMART" id="SM00317">
    <property type="entry name" value="SET"/>
    <property type="match status" value="1"/>
</dbReference>
<dbReference type="Proteomes" id="UP000235672">
    <property type="component" value="Unassembled WGS sequence"/>
</dbReference>
<feature type="domain" description="SET" evidence="5">
    <location>
        <begin position="1"/>
        <end position="148"/>
    </location>
</feature>
<dbReference type="CDD" id="cd20071">
    <property type="entry name" value="SET_SMYD"/>
    <property type="match status" value="1"/>
</dbReference>
<evidence type="ECO:0000259" key="6">
    <source>
        <dbReference type="PROSITE" id="PS50865"/>
    </source>
</evidence>
<reference evidence="7 8" key="1">
    <citation type="submission" date="2016-05" db="EMBL/GenBank/DDBJ databases">
        <title>A degradative enzymes factory behind the ericoid mycorrhizal symbiosis.</title>
        <authorList>
            <consortium name="DOE Joint Genome Institute"/>
            <person name="Martino E."/>
            <person name="Morin E."/>
            <person name="Grelet G."/>
            <person name="Kuo A."/>
            <person name="Kohler A."/>
            <person name="Daghino S."/>
            <person name="Barry K."/>
            <person name="Choi C."/>
            <person name="Cichocki N."/>
            <person name="Clum A."/>
            <person name="Copeland A."/>
            <person name="Hainaut M."/>
            <person name="Haridas S."/>
            <person name="Labutti K."/>
            <person name="Lindquist E."/>
            <person name="Lipzen A."/>
            <person name="Khouja H.-R."/>
            <person name="Murat C."/>
            <person name="Ohm R."/>
            <person name="Olson A."/>
            <person name="Spatafora J."/>
            <person name="Veneault-Fourrey C."/>
            <person name="Henrissat B."/>
            <person name="Grigoriev I."/>
            <person name="Martin F."/>
            <person name="Perotto S."/>
        </authorList>
    </citation>
    <scope>NUCLEOTIDE SEQUENCE [LARGE SCALE GENOMIC DNA]</scope>
    <source>
        <strain evidence="7 8">UAMH 7357</strain>
    </source>
</reference>
<dbReference type="PANTHER" id="PTHR47332">
    <property type="entry name" value="SET DOMAIN-CONTAINING PROTEIN 5"/>
    <property type="match status" value="1"/>
</dbReference>
<dbReference type="PROSITE" id="PS50280">
    <property type="entry name" value="SET"/>
    <property type="match status" value="1"/>
</dbReference>
<dbReference type="STRING" id="1745343.A0A2J6QP08"/>
<evidence type="ECO:0000313" key="7">
    <source>
        <dbReference type="EMBL" id="PMD28000.1"/>
    </source>
</evidence>
<evidence type="ECO:0000259" key="5">
    <source>
        <dbReference type="PROSITE" id="PS50280"/>
    </source>
</evidence>
<protein>
    <submittedName>
        <fullName evidence="7">Uncharacterized protein</fullName>
    </submittedName>
</protein>
<dbReference type="InterPro" id="IPR001214">
    <property type="entry name" value="SET_dom"/>
</dbReference>
<dbReference type="InterPro" id="IPR053185">
    <property type="entry name" value="SET_domain_protein"/>
</dbReference>
<dbReference type="PROSITE" id="PS01360">
    <property type="entry name" value="ZF_MYND_1"/>
    <property type="match status" value="1"/>
</dbReference>
<dbReference type="SUPFAM" id="SSF82199">
    <property type="entry name" value="SET domain"/>
    <property type="match status" value="1"/>
</dbReference>
<gene>
    <name evidence="7" type="ORF">NA56DRAFT_560672</name>
</gene>
<dbReference type="Pfam" id="PF00856">
    <property type="entry name" value="SET"/>
    <property type="match status" value="1"/>
</dbReference>
<dbReference type="Gene3D" id="6.10.140.2220">
    <property type="match status" value="1"/>
</dbReference>
<dbReference type="PROSITE" id="PS50865">
    <property type="entry name" value="ZF_MYND_2"/>
    <property type="match status" value="1"/>
</dbReference>
<keyword evidence="3" id="KW-0862">Zinc</keyword>
<evidence type="ECO:0000256" key="2">
    <source>
        <dbReference type="ARBA" id="ARBA00022771"/>
    </source>
</evidence>
<evidence type="ECO:0000256" key="4">
    <source>
        <dbReference type="PROSITE-ProRule" id="PRU00134"/>
    </source>
</evidence>
<feature type="domain" description="MYND-type" evidence="6">
    <location>
        <begin position="476"/>
        <end position="516"/>
    </location>
</feature>
<keyword evidence="8" id="KW-1185">Reference proteome</keyword>
<organism evidence="7 8">
    <name type="scientific">Hyaloscypha hepaticicola</name>
    <dbReference type="NCBI Taxonomy" id="2082293"/>
    <lineage>
        <taxon>Eukaryota</taxon>
        <taxon>Fungi</taxon>
        <taxon>Dikarya</taxon>
        <taxon>Ascomycota</taxon>
        <taxon>Pezizomycotina</taxon>
        <taxon>Leotiomycetes</taxon>
        <taxon>Helotiales</taxon>
        <taxon>Hyaloscyphaceae</taxon>
        <taxon>Hyaloscypha</taxon>
    </lineage>
</organism>
<dbReference type="Gene3D" id="2.170.270.10">
    <property type="entry name" value="SET domain"/>
    <property type="match status" value="1"/>
</dbReference>
<sequence length="549" mass="63371">MSNFRYALQDVPGKGKGLVAMRKISKGTRILSEEAVITIEEQVRGNRLQASICQQVETLSEHQRQAFLSMHNIYPFENDSEQYLGIFQTNSLPAELIGEKWAIFLEACRINHACDNNAQKNWNEKIRRHTVHALRDIEKGEEITITYLSPLKNRKTRQKALQEKFAFTCSCRLCCLPPDQSHESDRRLEEIQRLDGVIDQLGTEGILVSQLRTLRYLDQQVHLYTEQEREDVGFAQAYVNAAWLAIANSDLARGRIFANRAVSTWKTTLGSDSQQVIDCTALAQEPSKYKLYGVSTKWSTTVDEVPCGLEPNDFEDWLWKREKPKRPGQLADLRNRRTFPGFADLPDENEVDPDFYESSDLFTYRPRRHWCFLGEILDVATVIRLHMEIEDVDGVKIPLYFYTDSRGSELAHSRIQKGYTVAILYAKRHAFLYCEPGIRHEDPLMIKIFPLSLHKLLALNDRVQQFSTEFDGMRVCHGCGKKAASLLKCVKCSNFWYCDKACQAAGWKEKGHRVDCKLLEDTDLRGFLVLKWDEFENHIQFPLQVMRDS</sequence>
<name>A0A2J6QP08_9HELO</name>
<evidence type="ECO:0000256" key="3">
    <source>
        <dbReference type="ARBA" id="ARBA00022833"/>
    </source>
</evidence>
<dbReference type="InterPro" id="IPR046341">
    <property type="entry name" value="SET_dom_sf"/>
</dbReference>
<accession>A0A2J6QP08</accession>
<keyword evidence="2 4" id="KW-0863">Zinc-finger</keyword>
<evidence type="ECO:0000256" key="1">
    <source>
        <dbReference type="ARBA" id="ARBA00022723"/>
    </source>
</evidence>
<keyword evidence="1" id="KW-0479">Metal-binding</keyword>
<proteinExistence type="predicted"/>
<dbReference type="EMBL" id="KZ613465">
    <property type="protein sequence ID" value="PMD28000.1"/>
    <property type="molecule type" value="Genomic_DNA"/>
</dbReference>
<dbReference type="SUPFAM" id="SSF144232">
    <property type="entry name" value="HIT/MYND zinc finger-like"/>
    <property type="match status" value="1"/>
</dbReference>
<dbReference type="PANTHER" id="PTHR47332:SF2">
    <property type="entry name" value="SET-6"/>
    <property type="match status" value="1"/>
</dbReference>
<evidence type="ECO:0000313" key="8">
    <source>
        <dbReference type="Proteomes" id="UP000235672"/>
    </source>
</evidence>